<sequence length="294" mass="34944">MESKSPKVSVIIPTYNRAEFILEAIHSVFAQDYTNIEIIIIDDGSTDETAELLAPYIEQGKVLYRYQENQRQCVARNNAMSIATGELWCFLDSDNRWLPGKLKTQVTYMQTNPSVDIVYGDNQLIDDEGKITSQKNMRRHSGRIYPEMLRDNCVSMNTVMARAECFKRHGTFDPSFKVADDYELWLRLSAHYEFIYLPIFFAQYRVMEDQISSDKERRFLSNERALMKFQQQNPNLLRQSEWDAVFAFFYTRWARVRYVKSDVSGMKQMLNKALHYQWHNKYVWRAILKWLLRR</sequence>
<comment type="caution">
    <text evidence="2">The sequence shown here is derived from an EMBL/GenBank/DDBJ whole genome shotgun (WGS) entry which is preliminary data.</text>
</comment>
<keyword evidence="2" id="KW-0808">Transferase</keyword>
<organism evidence="2 3">
    <name type="scientific">Corallincola holothuriorum</name>
    <dbReference type="NCBI Taxonomy" id="2282215"/>
    <lineage>
        <taxon>Bacteria</taxon>
        <taxon>Pseudomonadati</taxon>
        <taxon>Pseudomonadota</taxon>
        <taxon>Gammaproteobacteria</taxon>
        <taxon>Alteromonadales</taxon>
        <taxon>Psychromonadaceae</taxon>
        <taxon>Corallincola</taxon>
    </lineage>
</organism>
<dbReference type="OrthoDB" id="9802649at2"/>
<name>A0A368N6L3_9GAMM</name>
<dbReference type="InterPro" id="IPR001173">
    <property type="entry name" value="Glyco_trans_2-like"/>
</dbReference>
<evidence type="ECO:0000313" key="3">
    <source>
        <dbReference type="Proteomes" id="UP000252558"/>
    </source>
</evidence>
<keyword evidence="3" id="KW-1185">Reference proteome</keyword>
<accession>A0A368N6L3</accession>
<gene>
    <name evidence="2" type="ORF">DU002_17170</name>
</gene>
<protein>
    <submittedName>
        <fullName evidence="2">Glycosyltransferase</fullName>
    </submittedName>
</protein>
<reference evidence="2 3" key="1">
    <citation type="submission" date="2018-07" db="EMBL/GenBank/DDBJ databases">
        <title>Corallincola holothuriorum sp. nov., a new facultative anaerobe isolated from sea cucumber Apostichopus japonicus.</title>
        <authorList>
            <person name="Xia H."/>
        </authorList>
    </citation>
    <scope>NUCLEOTIDE SEQUENCE [LARGE SCALE GENOMIC DNA]</scope>
    <source>
        <strain evidence="2 3">C4</strain>
    </source>
</reference>
<dbReference type="Proteomes" id="UP000252558">
    <property type="component" value="Unassembled WGS sequence"/>
</dbReference>
<evidence type="ECO:0000259" key="1">
    <source>
        <dbReference type="Pfam" id="PF00535"/>
    </source>
</evidence>
<evidence type="ECO:0000313" key="2">
    <source>
        <dbReference type="EMBL" id="RCU45201.1"/>
    </source>
</evidence>
<dbReference type="GO" id="GO:0016758">
    <property type="term" value="F:hexosyltransferase activity"/>
    <property type="evidence" value="ECO:0007669"/>
    <property type="project" value="UniProtKB-ARBA"/>
</dbReference>
<dbReference type="PANTHER" id="PTHR22916:SF3">
    <property type="entry name" value="UDP-GLCNAC:BETAGAL BETA-1,3-N-ACETYLGLUCOSAMINYLTRANSFERASE-LIKE PROTEIN 1"/>
    <property type="match status" value="1"/>
</dbReference>
<dbReference type="SUPFAM" id="SSF53448">
    <property type="entry name" value="Nucleotide-diphospho-sugar transferases"/>
    <property type="match status" value="1"/>
</dbReference>
<dbReference type="InterPro" id="IPR029044">
    <property type="entry name" value="Nucleotide-diphossugar_trans"/>
</dbReference>
<dbReference type="EMBL" id="QPID01000012">
    <property type="protein sequence ID" value="RCU45201.1"/>
    <property type="molecule type" value="Genomic_DNA"/>
</dbReference>
<feature type="domain" description="Glycosyltransferase 2-like" evidence="1">
    <location>
        <begin position="9"/>
        <end position="135"/>
    </location>
</feature>
<dbReference type="Gene3D" id="3.90.550.10">
    <property type="entry name" value="Spore Coat Polysaccharide Biosynthesis Protein SpsA, Chain A"/>
    <property type="match status" value="1"/>
</dbReference>
<dbReference type="Pfam" id="PF00535">
    <property type="entry name" value="Glycos_transf_2"/>
    <property type="match status" value="1"/>
</dbReference>
<dbReference type="AlphaFoldDB" id="A0A368N6L3"/>
<dbReference type="PANTHER" id="PTHR22916">
    <property type="entry name" value="GLYCOSYLTRANSFERASE"/>
    <property type="match status" value="1"/>
</dbReference>
<proteinExistence type="predicted"/>